<dbReference type="InterPro" id="IPR006312">
    <property type="entry name" value="TatA/E"/>
</dbReference>
<comment type="function">
    <text evidence="9">Part of the twin-arginine translocation (Tat) system that transports large folded proteins containing a characteristic twin-arginine motif in their signal peptide across the thylakoid membrane. Involved in delta pH-dependent protein transport required for chloroplast development, especially thylakoid membrane formation. TATC and TATB mediate precursor recognition, whereas TATA facilitates translocation.</text>
</comment>
<keyword evidence="5 10" id="KW-0653">Protein transport</keyword>
<dbReference type="InterPro" id="IPR018448">
    <property type="entry name" value="TatB"/>
</dbReference>
<comment type="subunit">
    <text evidence="10">Forms a complex with TatC.</text>
</comment>
<comment type="similarity">
    <text evidence="10">Belongs to the TatA/E family.</text>
</comment>
<feature type="region of interest" description="Disordered" evidence="12">
    <location>
        <begin position="70"/>
        <end position="137"/>
    </location>
</feature>
<keyword evidence="8 10" id="KW-0472">Membrane</keyword>
<comment type="function">
    <text evidence="10">Part of the twin-arginine translocation (Tat) system that transports large folded proteins containing a characteristic twin-arginine motif in their signal peptide across membranes. TatA could form the protein-conducting channel of the Tat system.</text>
</comment>
<dbReference type="PANTHER" id="PTHR33162:SF1">
    <property type="entry name" value="SEC-INDEPENDENT PROTEIN TRANSLOCASE PROTEIN TATA, CHLOROPLASTIC"/>
    <property type="match status" value="1"/>
</dbReference>
<keyword evidence="6 10" id="KW-1133">Transmembrane helix</keyword>
<comment type="similarity">
    <text evidence="11">Belongs to the TatB family.</text>
</comment>
<reference evidence="14" key="1">
    <citation type="journal article" date="2022" name="Int. J. Syst. Evol. Microbiol.">
        <title>Anaeromyxobacter oryzae sp. nov., Anaeromyxobacter diazotrophicus sp. nov. and Anaeromyxobacter paludicola sp. nov., isolated from paddy soils.</title>
        <authorList>
            <person name="Itoh H."/>
            <person name="Xu Z."/>
            <person name="Mise K."/>
            <person name="Masuda Y."/>
            <person name="Ushijima N."/>
            <person name="Hayakawa C."/>
            <person name="Shiratori Y."/>
            <person name="Senoo K."/>
        </authorList>
    </citation>
    <scope>NUCLEOTIDE SEQUENCE [LARGE SCALE GENOMIC DNA]</scope>
    <source>
        <strain evidence="14">Red232</strain>
    </source>
</reference>
<dbReference type="PRINTS" id="PR01506">
    <property type="entry name" value="TATBPROTEIN"/>
</dbReference>
<dbReference type="PANTHER" id="PTHR33162">
    <property type="entry name" value="SEC-INDEPENDENT PROTEIN TRANSLOCASE PROTEIN TATA, CHLOROPLASTIC"/>
    <property type="match status" value="1"/>
</dbReference>
<keyword evidence="4 10" id="KW-0812">Transmembrane</keyword>
<evidence type="ECO:0000256" key="3">
    <source>
        <dbReference type="ARBA" id="ARBA00022475"/>
    </source>
</evidence>
<keyword evidence="3 10" id="KW-1003">Cell membrane</keyword>
<dbReference type="Proteomes" id="UP001162891">
    <property type="component" value="Chromosome"/>
</dbReference>
<sequence>MFGLSFSELVIIAVLALILLGPDKLPEAAKTVAKGLREFKRATEDLKEQVESELKFDEILRDVRDEPKIAPRPALVPPVPAAVPGPAGPPPPATSENVPGLEAALAEPGADVAEAAAPKPEAAAVTSAPAVSAAEKP</sequence>
<keyword evidence="7 10" id="KW-0811">Translocation</keyword>
<dbReference type="InterPro" id="IPR003369">
    <property type="entry name" value="TatA/B/E"/>
</dbReference>
<evidence type="ECO:0000256" key="4">
    <source>
        <dbReference type="ARBA" id="ARBA00022692"/>
    </source>
</evidence>
<dbReference type="RefSeq" id="WP_248361708.1">
    <property type="nucleotide sequence ID" value="NZ_AP025591.1"/>
</dbReference>
<keyword evidence="2 10" id="KW-0813">Transport</keyword>
<evidence type="ECO:0000313" key="14">
    <source>
        <dbReference type="Proteomes" id="UP001162891"/>
    </source>
</evidence>
<evidence type="ECO:0000256" key="2">
    <source>
        <dbReference type="ARBA" id="ARBA00022448"/>
    </source>
</evidence>
<gene>
    <name evidence="10" type="primary">tatA</name>
    <name evidence="13" type="ORF">AMOR_25780</name>
</gene>
<comment type="subcellular location">
    <subcellularLocation>
        <location evidence="10">Cell membrane</location>
        <topology evidence="10">Single-pass membrane protein</topology>
    </subcellularLocation>
    <subcellularLocation>
        <location evidence="1">Membrane</location>
        <topology evidence="1">Single-pass membrane protein</topology>
    </subcellularLocation>
</comment>
<dbReference type="HAMAP" id="MF_00236">
    <property type="entry name" value="TatA_E"/>
    <property type="match status" value="1"/>
</dbReference>
<evidence type="ECO:0000256" key="9">
    <source>
        <dbReference type="ARBA" id="ARBA00025340"/>
    </source>
</evidence>
<dbReference type="Pfam" id="PF02416">
    <property type="entry name" value="TatA_B_E"/>
    <property type="match status" value="1"/>
</dbReference>
<evidence type="ECO:0000256" key="5">
    <source>
        <dbReference type="ARBA" id="ARBA00022927"/>
    </source>
</evidence>
<feature type="compositionally biased region" description="Low complexity" evidence="12">
    <location>
        <begin position="102"/>
        <end position="137"/>
    </location>
</feature>
<dbReference type="NCBIfam" id="TIGR01410">
    <property type="entry name" value="tatB"/>
    <property type="match status" value="1"/>
</dbReference>
<dbReference type="HAMAP" id="MF_00237">
    <property type="entry name" value="TatB"/>
    <property type="match status" value="1"/>
</dbReference>
<evidence type="ECO:0000256" key="1">
    <source>
        <dbReference type="ARBA" id="ARBA00004167"/>
    </source>
</evidence>
<evidence type="ECO:0000256" key="12">
    <source>
        <dbReference type="SAM" id="MobiDB-lite"/>
    </source>
</evidence>
<evidence type="ECO:0000313" key="13">
    <source>
        <dbReference type="EMBL" id="BDG03582.1"/>
    </source>
</evidence>
<evidence type="ECO:0000256" key="7">
    <source>
        <dbReference type="ARBA" id="ARBA00023010"/>
    </source>
</evidence>
<proteinExistence type="inferred from homology"/>
<evidence type="ECO:0000256" key="10">
    <source>
        <dbReference type="HAMAP-Rule" id="MF_00236"/>
    </source>
</evidence>
<evidence type="ECO:0000256" key="8">
    <source>
        <dbReference type="ARBA" id="ARBA00023136"/>
    </source>
</evidence>
<protein>
    <recommendedName>
        <fullName evidence="10 11">Multifunctional fusion protein</fullName>
    </recommendedName>
    <domain>
        <recommendedName>
            <fullName evidence="10">Sec-independent protein translocase protein TatA</fullName>
        </recommendedName>
    </domain>
    <domain>
        <recommendedName>
            <fullName evidence="11">Sec-independent protein translocase protein TatB homolog</fullName>
        </recommendedName>
    </domain>
</protein>
<dbReference type="Gene3D" id="1.20.5.3310">
    <property type="match status" value="1"/>
</dbReference>
<keyword evidence="14" id="KW-1185">Reference proteome</keyword>
<name>A0ABM7WVP0_9BACT</name>
<organism evidence="13 14">
    <name type="scientific">Anaeromyxobacter oryzae</name>
    <dbReference type="NCBI Taxonomy" id="2918170"/>
    <lineage>
        <taxon>Bacteria</taxon>
        <taxon>Pseudomonadati</taxon>
        <taxon>Myxococcota</taxon>
        <taxon>Myxococcia</taxon>
        <taxon>Myxococcales</taxon>
        <taxon>Cystobacterineae</taxon>
        <taxon>Anaeromyxobacteraceae</taxon>
        <taxon>Anaeromyxobacter</taxon>
    </lineage>
</organism>
<evidence type="ECO:0000256" key="6">
    <source>
        <dbReference type="ARBA" id="ARBA00022989"/>
    </source>
</evidence>
<accession>A0ABM7WVP0</accession>
<evidence type="ECO:0000256" key="11">
    <source>
        <dbReference type="HAMAP-Rule" id="MF_00237"/>
    </source>
</evidence>
<feature type="compositionally biased region" description="Pro residues" evidence="12">
    <location>
        <begin position="74"/>
        <end position="93"/>
    </location>
</feature>
<dbReference type="EMBL" id="AP025591">
    <property type="protein sequence ID" value="BDG03582.1"/>
    <property type="molecule type" value="Genomic_DNA"/>
</dbReference>